<gene>
    <name evidence="1" type="ORF">RhiirA4_422629</name>
</gene>
<proteinExistence type="predicted"/>
<name>A0A2I1GQU2_9GLOM</name>
<organism evidence="1 2">
    <name type="scientific">Rhizophagus irregularis</name>
    <dbReference type="NCBI Taxonomy" id="588596"/>
    <lineage>
        <taxon>Eukaryota</taxon>
        <taxon>Fungi</taxon>
        <taxon>Fungi incertae sedis</taxon>
        <taxon>Mucoromycota</taxon>
        <taxon>Glomeromycotina</taxon>
        <taxon>Glomeromycetes</taxon>
        <taxon>Glomerales</taxon>
        <taxon>Glomeraceae</taxon>
        <taxon>Rhizophagus</taxon>
    </lineage>
</organism>
<dbReference type="AlphaFoldDB" id="A0A2I1GQU2"/>
<reference evidence="1 2" key="1">
    <citation type="submission" date="2015-10" db="EMBL/GenBank/DDBJ databases">
        <title>Genome analyses suggest a sexual origin of heterokaryosis in a supposedly ancient asexual fungus.</title>
        <authorList>
            <person name="Ropars J."/>
            <person name="Sedzielewska K."/>
            <person name="Noel J."/>
            <person name="Charron P."/>
            <person name="Farinelli L."/>
            <person name="Marton T."/>
            <person name="Kruger M."/>
            <person name="Pelin A."/>
            <person name="Brachmann A."/>
            <person name="Corradi N."/>
        </authorList>
    </citation>
    <scope>NUCLEOTIDE SEQUENCE [LARGE SCALE GENOMIC DNA]</scope>
    <source>
        <strain evidence="1 2">A4</strain>
    </source>
</reference>
<dbReference type="VEuPathDB" id="FungiDB:RhiirFUN_024506"/>
<keyword evidence="2" id="KW-1185">Reference proteome</keyword>
<accession>A0A2I1GQU2</accession>
<dbReference type="Proteomes" id="UP000234323">
    <property type="component" value="Unassembled WGS sequence"/>
</dbReference>
<evidence type="ECO:0000313" key="1">
    <source>
        <dbReference type="EMBL" id="PKY49023.1"/>
    </source>
</evidence>
<comment type="caution">
    <text evidence="1">The sequence shown here is derived from an EMBL/GenBank/DDBJ whole genome shotgun (WGS) entry which is preliminary data.</text>
</comment>
<evidence type="ECO:0000313" key="2">
    <source>
        <dbReference type="Proteomes" id="UP000234323"/>
    </source>
</evidence>
<protein>
    <submittedName>
        <fullName evidence="1">Uncharacterized protein</fullName>
    </submittedName>
</protein>
<sequence length="122" mass="14658">MNLTKKKEEEIIIKNLWNFIYEELKTRIWIPRCEEIKRLEEKEGIQKIDLRKKRIREEGFQEGIAEEDEETEKLRKIGKTTEKLEKKKFNKNINLVTLDRLKGLITDGINISNTWDLTTKIL</sequence>
<dbReference type="EMBL" id="LLXI01000695">
    <property type="protein sequence ID" value="PKY49023.1"/>
    <property type="molecule type" value="Genomic_DNA"/>
</dbReference>